<name>A0A9N7UA21_PLEPL</name>
<evidence type="ECO:0000256" key="1">
    <source>
        <dbReference type="SAM" id="MobiDB-lite"/>
    </source>
</evidence>
<gene>
    <name evidence="2" type="ORF">PLEPLA_LOCUS14400</name>
</gene>
<accession>A0A9N7UA21</accession>
<organism evidence="2 3">
    <name type="scientific">Pleuronectes platessa</name>
    <name type="common">European plaice</name>
    <dbReference type="NCBI Taxonomy" id="8262"/>
    <lineage>
        <taxon>Eukaryota</taxon>
        <taxon>Metazoa</taxon>
        <taxon>Chordata</taxon>
        <taxon>Craniata</taxon>
        <taxon>Vertebrata</taxon>
        <taxon>Euteleostomi</taxon>
        <taxon>Actinopterygii</taxon>
        <taxon>Neopterygii</taxon>
        <taxon>Teleostei</taxon>
        <taxon>Neoteleostei</taxon>
        <taxon>Acanthomorphata</taxon>
        <taxon>Carangaria</taxon>
        <taxon>Pleuronectiformes</taxon>
        <taxon>Pleuronectoidei</taxon>
        <taxon>Pleuronectidae</taxon>
        <taxon>Pleuronectes</taxon>
    </lineage>
</organism>
<reference evidence="2" key="1">
    <citation type="submission" date="2020-03" db="EMBL/GenBank/DDBJ databases">
        <authorList>
            <person name="Weist P."/>
        </authorList>
    </citation>
    <scope>NUCLEOTIDE SEQUENCE</scope>
</reference>
<evidence type="ECO:0000313" key="3">
    <source>
        <dbReference type="Proteomes" id="UP001153269"/>
    </source>
</evidence>
<proteinExistence type="predicted"/>
<dbReference type="AlphaFoldDB" id="A0A9N7UA21"/>
<protein>
    <submittedName>
        <fullName evidence="2">Uncharacterized protein</fullName>
    </submittedName>
</protein>
<comment type="caution">
    <text evidence="2">The sequence shown here is derived from an EMBL/GenBank/DDBJ whole genome shotgun (WGS) entry which is preliminary data.</text>
</comment>
<sequence length="107" mass="12373">MKLTRSSNARPERAQEVVEGRSAHPALKHPLPRLPSFPKSLPWTGRRSEVVEGGISSFQVIHEALSKSDPMIYHLADLESPAETLEMRCKKKQRRWWEKKDKTHCCR</sequence>
<dbReference type="EMBL" id="CADEAL010000890">
    <property type="protein sequence ID" value="CAB1426464.1"/>
    <property type="molecule type" value="Genomic_DNA"/>
</dbReference>
<dbReference type="Proteomes" id="UP001153269">
    <property type="component" value="Unassembled WGS sequence"/>
</dbReference>
<keyword evidence="3" id="KW-1185">Reference proteome</keyword>
<evidence type="ECO:0000313" key="2">
    <source>
        <dbReference type="EMBL" id="CAB1426464.1"/>
    </source>
</evidence>
<feature type="region of interest" description="Disordered" evidence="1">
    <location>
        <begin position="1"/>
        <end position="39"/>
    </location>
</feature>
<feature type="compositionally biased region" description="Basic and acidic residues" evidence="1">
    <location>
        <begin position="10"/>
        <end position="22"/>
    </location>
</feature>